<feature type="compositionally biased region" description="Polar residues" evidence="1">
    <location>
        <begin position="359"/>
        <end position="368"/>
    </location>
</feature>
<feature type="non-terminal residue" evidence="2">
    <location>
        <position position="368"/>
    </location>
</feature>
<organism evidence="2 3">
    <name type="scientific">Batillaria attramentaria</name>
    <dbReference type="NCBI Taxonomy" id="370345"/>
    <lineage>
        <taxon>Eukaryota</taxon>
        <taxon>Metazoa</taxon>
        <taxon>Spiralia</taxon>
        <taxon>Lophotrochozoa</taxon>
        <taxon>Mollusca</taxon>
        <taxon>Gastropoda</taxon>
        <taxon>Caenogastropoda</taxon>
        <taxon>Sorbeoconcha</taxon>
        <taxon>Cerithioidea</taxon>
        <taxon>Batillariidae</taxon>
        <taxon>Batillaria</taxon>
    </lineage>
</organism>
<dbReference type="EMBL" id="JACVVK020000446">
    <property type="protein sequence ID" value="KAK7474142.1"/>
    <property type="molecule type" value="Genomic_DNA"/>
</dbReference>
<keyword evidence="3" id="KW-1185">Reference proteome</keyword>
<evidence type="ECO:0000313" key="3">
    <source>
        <dbReference type="Proteomes" id="UP001519460"/>
    </source>
</evidence>
<proteinExistence type="predicted"/>
<accession>A0ABD0JGQ6</accession>
<feature type="compositionally biased region" description="Basic and acidic residues" evidence="1">
    <location>
        <begin position="337"/>
        <end position="346"/>
    </location>
</feature>
<feature type="compositionally biased region" description="Basic and acidic residues" evidence="1">
    <location>
        <begin position="266"/>
        <end position="278"/>
    </location>
</feature>
<comment type="caution">
    <text evidence="2">The sequence shown here is derived from an EMBL/GenBank/DDBJ whole genome shotgun (WGS) entry which is preliminary data.</text>
</comment>
<protein>
    <submittedName>
        <fullName evidence="2">Uncharacterized protein</fullName>
    </submittedName>
</protein>
<feature type="region of interest" description="Disordered" evidence="1">
    <location>
        <begin position="266"/>
        <end position="309"/>
    </location>
</feature>
<dbReference type="AlphaFoldDB" id="A0ABD0JGQ6"/>
<evidence type="ECO:0000313" key="2">
    <source>
        <dbReference type="EMBL" id="KAK7474142.1"/>
    </source>
</evidence>
<feature type="region of interest" description="Disordered" evidence="1">
    <location>
        <begin position="337"/>
        <end position="368"/>
    </location>
</feature>
<name>A0ABD0JGQ6_9CAEN</name>
<reference evidence="2 3" key="1">
    <citation type="journal article" date="2023" name="Sci. Data">
        <title>Genome assembly of the Korean intertidal mud-creeper Batillaria attramentaria.</title>
        <authorList>
            <person name="Patra A.K."/>
            <person name="Ho P.T."/>
            <person name="Jun S."/>
            <person name="Lee S.J."/>
            <person name="Kim Y."/>
            <person name="Won Y.J."/>
        </authorList>
    </citation>
    <scope>NUCLEOTIDE SEQUENCE [LARGE SCALE GENOMIC DNA]</scope>
    <source>
        <strain evidence="2">Wonlab-2016</strain>
    </source>
</reference>
<evidence type="ECO:0000256" key="1">
    <source>
        <dbReference type="SAM" id="MobiDB-lite"/>
    </source>
</evidence>
<gene>
    <name evidence="2" type="ORF">BaRGS_00034602</name>
</gene>
<sequence>RITDQKDAARRHALSVRNTDIGSLNWISSIQGVCFIGEVAVTDYASTASCWKLLQLLPHSADTPQVRFSSVVSFYVMMFFASQKLMSSQQELMMLSIAVMMSLVVVARGEMCTSANGEGPSMDELLFKSQVVMMGRVVERYSNPQLPTSYTAEVEVFCVYKGGPLPLKVNVTNAGKVPDTCFASNFTIGDEVLAYLNRHEDGRFSPTYTESPAGYKDEIFSACGIAIEYPGNLKPEDATYNCDEDADYLYDEATCLRYQPKDKVEEIDVKVPSDDGKVDMGQPEPGDKQGDQNNDQQKTNVSPILKPANNQTAIDRSVLVGNEGVNVFPLEVEEIDVKVPSDDGKVDMGQPEPGDKQGDQSYDQQKTN</sequence>
<dbReference type="Proteomes" id="UP001519460">
    <property type="component" value="Unassembled WGS sequence"/>
</dbReference>
<feature type="non-terminal residue" evidence="2">
    <location>
        <position position="1"/>
    </location>
</feature>